<dbReference type="GO" id="GO:0003676">
    <property type="term" value="F:nucleic acid binding"/>
    <property type="evidence" value="ECO:0007669"/>
    <property type="project" value="InterPro"/>
</dbReference>
<dbReference type="InterPro" id="IPR041577">
    <property type="entry name" value="RT_RNaseH_2"/>
</dbReference>
<dbReference type="SUPFAM" id="SSF53098">
    <property type="entry name" value="Ribonuclease H-like"/>
    <property type="match status" value="1"/>
</dbReference>
<dbReference type="InterPro" id="IPR050951">
    <property type="entry name" value="Retrovirus_Pol_polyprotein"/>
</dbReference>
<dbReference type="Gene3D" id="3.30.420.10">
    <property type="entry name" value="Ribonuclease H-like superfamily/Ribonuclease H"/>
    <property type="match status" value="1"/>
</dbReference>
<dbReference type="EMBL" id="NCKW01011096">
    <property type="protein sequence ID" value="POM64475.1"/>
    <property type="molecule type" value="Genomic_DNA"/>
</dbReference>
<dbReference type="Gene3D" id="3.10.10.10">
    <property type="entry name" value="HIV Type 1 Reverse Transcriptase, subunit A, domain 1"/>
    <property type="match status" value="1"/>
</dbReference>
<dbReference type="Gene3D" id="3.30.70.270">
    <property type="match status" value="1"/>
</dbReference>
<name>A0A2P4XFZ8_9STRA</name>
<feature type="domain" description="Integrase catalytic" evidence="2">
    <location>
        <begin position="294"/>
        <end position="425"/>
    </location>
</feature>
<dbReference type="AlphaFoldDB" id="A0A2P4XFZ8"/>
<dbReference type="GO" id="GO:0003824">
    <property type="term" value="F:catalytic activity"/>
    <property type="evidence" value="ECO:0007669"/>
    <property type="project" value="UniProtKB-KW"/>
</dbReference>
<dbReference type="Proteomes" id="UP000237271">
    <property type="component" value="Unassembled WGS sequence"/>
</dbReference>
<dbReference type="InterPro" id="IPR012337">
    <property type="entry name" value="RNaseH-like_sf"/>
</dbReference>
<comment type="caution">
    <text evidence="3">The sequence shown here is derived from an EMBL/GenBank/DDBJ whole genome shotgun (WGS) entry which is preliminary data.</text>
</comment>
<dbReference type="GO" id="GO:0015074">
    <property type="term" value="P:DNA integration"/>
    <property type="evidence" value="ECO:0007669"/>
    <property type="project" value="InterPro"/>
</dbReference>
<dbReference type="InterPro" id="IPR043502">
    <property type="entry name" value="DNA/RNA_pol_sf"/>
</dbReference>
<evidence type="ECO:0000259" key="2">
    <source>
        <dbReference type="PROSITE" id="PS50994"/>
    </source>
</evidence>
<dbReference type="FunFam" id="1.10.340.70:FF:000001">
    <property type="entry name" value="Retrovirus-related Pol polyprotein from transposon gypsy-like Protein"/>
    <property type="match status" value="1"/>
</dbReference>
<evidence type="ECO:0000256" key="1">
    <source>
        <dbReference type="SAM" id="MobiDB-lite"/>
    </source>
</evidence>
<organism evidence="3 4">
    <name type="scientific">Phytophthora palmivora</name>
    <dbReference type="NCBI Taxonomy" id="4796"/>
    <lineage>
        <taxon>Eukaryota</taxon>
        <taxon>Sar</taxon>
        <taxon>Stramenopiles</taxon>
        <taxon>Oomycota</taxon>
        <taxon>Peronosporomycetes</taxon>
        <taxon>Peronosporales</taxon>
        <taxon>Peronosporaceae</taxon>
        <taxon>Phytophthora</taxon>
    </lineage>
</organism>
<feature type="region of interest" description="Disordered" evidence="1">
    <location>
        <begin position="391"/>
        <end position="410"/>
    </location>
</feature>
<dbReference type="InterPro" id="IPR041588">
    <property type="entry name" value="Integrase_H2C2"/>
</dbReference>
<dbReference type="Pfam" id="PF17921">
    <property type="entry name" value="Integrase_H2C2"/>
    <property type="match status" value="1"/>
</dbReference>
<reference evidence="3 4" key="1">
    <citation type="journal article" date="2017" name="Genome Biol. Evol.">
        <title>Phytophthora megakarya and P. palmivora, closely related causal agents of cacao black pod rot, underwent increases in genome sizes and gene numbers by different mechanisms.</title>
        <authorList>
            <person name="Ali S.S."/>
            <person name="Shao J."/>
            <person name="Lary D.J."/>
            <person name="Kronmiller B."/>
            <person name="Shen D."/>
            <person name="Strem M.D."/>
            <person name="Amoako-Attah I."/>
            <person name="Akrofi A.Y."/>
            <person name="Begoude B.A."/>
            <person name="Ten Hoopen G.M."/>
            <person name="Coulibaly K."/>
            <person name="Kebe B.I."/>
            <person name="Melnick R.L."/>
            <person name="Guiltinan M.J."/>
            <person name="Tyler B.M."/>
            <person name="Meinhardt L.W."/>
            <person name="Bailey B.A."/>
        </authorList>
    </citation>
    <scope>NUCLEOTIDE SEQUENCE [LARGE SCALE GENOMIC DNA]</scope>
    <source>
        <strain evidence="4">sbr112.9</strain>
    </source>
</reference>
<dbReference type="InterPro" id="IPR036397">
    <property type="entry name" value="RNaseH_sf"/>
</dbReference>
<evidence type="ECO:0000313" key="3">
    <source>
        <dbReference type="EMBL" id="POM64475.1"/>
    </source>
</evidence>
<dbReference type="InterPro" id="IPR001584">
    <property type="entry name" value="Integrase_cat-core"/>
</dbReference>
<gene>
    <name evidence="3" type="ORF">PHPALM_19987</name>
</gene>
<dbReference type="PANTHER" id="PTHR37984:SF15">
    <property type="entry name" value="INTEGRASE CATALYTIC DOMAIN-CONTAINING PROTEIN"/>
    <property type="match status" value="1"/>
</dbReference>
<dbReference type="InterPro" id="IPR043128">
    <property type="entry name" value="Rev_trsase/Diguanyl_cyclase"/>
</dbReference>
<accession>A0A2P4XFZ8</accession>
<dbReference type="Pfam" id="PF17919">
    <property type="entry name" value="RT_RNaseH_2"/>
    <property type="match status" value="1"/>
</dbReference>
<evidence type="ECO:0000313" key="4">
    <source>
        <dbReference type="Proteomes" id="UP000237271"/>
    </source>
</evidence>
<dbReference type="PANTHER" id="PTHR37984">
    <property type="entry name" value="PROTEIN CBG26694"/>
    <property type="match status" value="1"/>
</dbReference>
<keyword evidence="4" id="KW-1185">Reference proteome</keyword>
<dbReference type="PROSITE" id="PS50994">
    <property type="entry name" value="INTEGRASE"/>
    <property type="match status" value="1"/>
</dbReference>
<sequence length="573" mass="65525">MIKHKERRHLDWSSENITAFERLKSALSETPVLALSDFTKPFYLRTDALRFAIGGVLHQLQTTASDLETHEQPIAFCGRKLKAAELNNPTHEQKMLAIIHCLNMWRDGGYTVETDHHSLERVLSGSTNTVADALSRRPDFEIDFEQHMRKQMHAGARLKPLTPLTLIRSAQRQAGWTQAILKDENSDKLKYDPDQMFYHDIPTSGHPGIEKTIDEIKSRLYWKRMHKTIRKYIATCEPCQRNKRRTGKPPDSLHPLEFPTGRWTSIGTDFMTGLPATTAEHDTILVTSHFIPTISTITAPKLAELFVEKYVRRHGIPVDIVSDRYSKFTSKFWGAYAEILGTKLKMASAYHLRTDGQVERLNDVLTGYLRHYVSGFHIDWDKHRQQLTDTEDAADQACDNPPPTRDTTHLDGFSLTPKYKSYDEAFQRVQGPLVKGLKDAVTRGLSEHGLHRMKASLEKYADNCVYILQGPPVKVNPLKVRRKADGVPVTWKARRYPLLHSIFLDANNNRSQWCSPPRFVPKTSVEELRMTIDTRAVNACTEPVPFPIPQPEVVISHVEEATVFFSCDWFKGY</sequence>
<dbReference type="Gene3D" id="1.10.340.70">
    <property type="match status" value="1"/>
</dbReference>
<dbReference type="SUPFAM" id="SSF56672">
    <property type="entry name" value="DNA/RNA polymerases"/>
    <property type="match status" value="2"/>
</dbReference>
<protein>
    <submittedName>
        <fullName evidence="3">Retrotransposon protein, Ty3-gypsy subclass</fullName>
    </submittedName>
</protein>
<dbReference type="OrthoDB" id="413122at2759"/>
<proteinExistence type="predicted"/>